<evidence type="ECO:0000313" key="2">
    <source>
        <dbReference type="Proteomes" id="UP000624183"/>
    </source>
</evidence>
<accession>A0ABQ3BS54</accession>
<comment type="caution">
    <text evidence="1">The sequence shown here is derived from an EMBL/GenBank/DDBJ whole genome shotgun (WGS) entry which is preliminary data.</text>
</comment>
<reference evidence="2" key="1">
    <citation type="journal article" date="2019" name="Int. J. Syst. Evol. Microbiol.">
        <title>The Global Catalogue of Microorganisms (GCM) 10K type strain sequencing project: providing services to taxonomists for standard genome sequencing and annotation.</title>
        <authorList>
            <consortium name="The Broad Institute Genomics Platform"/>
            <consortium name="The Broad Institute Genome Sequencing Center for Infectious Disease"/>
            <person name="Wu L."/>
            <person name="Ma J."/>
        </authorList>
    </citation>
    <scope>NUCLEOTIDE SEQUENCE [LARGE SCALE GENOMIC DNA]</scope>
    <source>
        <strain evidence="2">JCM 4602</strain>
    </source>
</reference>
<gene>
    <name evidence="1" type="ORF">GCM10010328_29870</name>
</gene>
<evidence type="ECO:0000313" key="1">
    <source>
        <dbReference type="EMBL" id="GGZ53085.1"/>
    </source>
</evidence>
<organism evidence="1 2">
    <name type="scientific">Streptomyces rubiginosohelvolus</name>
    <dbReference type="NCBI Taxonomy" id="67362"/>
    <lineage>
        <taxon>Bacteria</taxon>
        <taxon>Bacillati</taxon>
        <taxon>Actinomycetota</taxon>
        <taxon>Actinomycetes</taxon>
        <taxon>Kitasatosporales</taxon>
        <taxon>Streptomycetaceae</taxon>
        <taxon>Streptomyces</taxon>
    </lineage>
</organism>
<dbReference type="EMBL" id="BMUW01000004">
    <property type="protein sequence ID" value="GGZ53085.1"/>
    <property type="molecule type" value="Genomic_DNA"/>
</dbReference>
<proteinExistence type="predicted"/>
<protein>
    <submittedName>
        <fullName evidence="1">Uncharacterized protein</fullName>
    </submittedName>
</protein>
<name>A0ABQ3BS54_9ACTN</name>
<dbReference type="Proteomes" id="UP000624183">
    <property type="component" value="Unassembled WGS sequence"/>
</dbReference>
<sequence>MNDICISCFGRLPDNSPRTGCEACEYRAHTWLRELPRHWVLLQDMLRPDTGPARRGGIGRAHAPLPVRLEALDLLGPGQVVLLDDPHGDQTGGIPITPLLYGWARYLTADADVPVARRDTYGTIHTSRCEGPWIRGGGDVPSLCRWLDAYLHYAATRPWWDDLYEQLEQLLDRVRRLTHTRPVTSAKDAPCPLCLAWSLVEREDELHITCTICPARLTPDEYDAHRAAVMPALTAFALHMITPKPTPKPEPEAA</sequence>
<keyword evidence="2" id="KW-1185">Reference proteome</keyword>